<evidence type="ECO:0000313" key="8">
    <source>
        <dbReference type="Proteomes" id="UP000004994"/>
    </source>
</evidence>
<dbReference type="SMART" id="SM00391">
    <property type="entry name" value="MBD"/>
    <property type="match status" value="1"/>
</dbReference>
<dbReference type="Gene3D" id="3.30.890.10">
    <property type="entry name" value="Methyl-cpg-binding Protein 2, Chain A"/>
    <property type="match status" value="1"/>
</dbReference>
<dbReference type="Proteomes" id="UP000004994">
    <property type="component" value="Chromosome 11"/>
</dbReference>
<sequence>MYHPHQTPPHPPECYPHQPPLVGGSYVTTSLPNPVKQAFKVFIYSDAQEITRKRLGVLTSLSSLSVINSVTHSPIYRVFETPKTSSRLATNLTVGIWVEKFEEIRSRFIEKPFNGNYKPNPSLPNTSSGFKRELYRMKYNSKMDSYYFTPTWKKLRSFIVVGTFFQQNPNIDDTIPSTALLANPNMKV</sequence>
<evidence type="ECO:0000256" key="2">
    <source>
        <dbReference type="ARBA" id="ARBA00023015"/>
    </source>
</evidence>
<dbReference type="Pfam" id="PF01429">
    <property type="entry name" value="MBD"/>
    <property type="match status" value="1"/>
</dbReference>
<dbReference type="GO" id="GO:0005634">
    <property type="term" value="C:nucleus"/>
    <property type="evidence" value="ECO:0007669"/>
    <property type="project" value="UniProtKB-SubCell"/>
</dbReference>
<organism evidence="7">
    <name type="scientific">Solanum lycopersicum</name>
    <name type="common">Tomato</name>
    <name type="synonym">Lycopersicon esculentum</name>
    <dbReference type="NCBI Taxonomy" id="4081"/>
    <lineage>
        <taxon>Eukaryota</taxon>
        <taxon>Viridiplantae</taxon>
        <taxon>Streptophyta</taxon>
        <taxon>Embryophyta</taxon>
        <taxon>Tracheophyta</taxon>
        <taxon>Spermatophyta</taxon>
        <taxon>Magnoliopsida</taxon>
        <taxon>eudicotyledons</taxon>
        <taxon>Gunneridae</taxon>
        <taxon>Pentapetalae</taxon>
        <taxon>asterids</taxon>
        <taxon>lamiids</taxon>
        <taxon>Solanales</taxon>
        <taxon>Solanaceae</taxon>
        <taxon>Solanoideae</taxon>
        <taxon>Solaneae</taxon>
        <taxon>Solanum</taxon>
        <taxon>Solanum subgen. Lycopersicon</taxon>
    </lineage>
</organism>
<evidence type="ECO:0000313" key="7">
    <source>
        <dbReference type="EnsemblPlants" id="Solyc11g042807.1.1"/>
    </source>
</evidence>
<dbReference type="SUPFAM" id="SSF54171">
    <property type="entry name" value="DNA-binding domain"/>
    <property type="match status" value="1"/>
</dbReference>
<evidence type="ECO:0000256" key="4">
    <source>
        <dbReference type="ARBA" id="ARBA00023163"/>
    </source>
</evidence>
<dbReference type="InParanoid" id="A0A3Q7IVP5"/>
<accession>A0A3Q7IVP5</accession>
<dbReference type="InterPro" id="IPR001739">
    <property type="entry name" value="Methyl_CpG_DNA-bd"/>
</dbReference>
<dbReference type="InterPro" id="IPR016177">
    <property type="entry name" value="DNA-bd_dom_sf"/>
</dbReference>
<dbReference type="EnsemblPlants" id="Solyc11g042807.1.1">
    <property type="protein sequence ID" value="Solyc11g042807.1.1"/>
    <property type="gene ID" value="Solyc11g042807.1"/>
</dbReference>
<protein>
    <recommendedName>
        <fullName evidence="6">MBD domain-containing protein</fullName>
    </recommendedName>
</protein>
<comment type="subcellular location">
    <subcellularLocation>
        <location evidence="1">Nucleus</location>
    </subcellularLocation>
</comment>
<keyword evidence="3" id="KW-0238">DNA-binding</keyword>
<keyword evidence="5" id="KW-0539">Nucleus</keyword>
<evidence type="ECO:0000259" key="6">
    <source>
        <dbReference type="SMART" id="SM00391"/>
    </source>
</evidence>
<keyword evidence="8" id="KW-1185">Reference proteome</keyword>
<evidence type="ECO:0000256" key="3">
    <source>
        <dbReference type="ARBA" id="ARBA00023125"/>
    </source>
</evidence>
<proteinExistence type="predicted"/>
<evidence type="ECO:0000256" key="1">
    <source>
        <dbReference type="ARBA" id="ARBA00004123"/>
    </source>
</evidence>
<dbReference type="GO" id="GO:0003677">
    <property type="term" value="F:DNA binding"/>
    <property type="evidence" value="ECO:0007669"/>
    <property type="project" value="UniProtKB-KW"/>
</dbReference>
<dbReference type="Gramene" id="Solyc11g042807.1.1">
    <property type="protein sequence ID" value="Solyc11g042807.1.1"/>
    <property type="gene ID" value="Solyc11g042807.1"/>
</dbReference>
<name>A0A3Q7IVP5_SOLLC</name>
<keyword evidence="2" id="KW-0805">Transcription regulation</keyword>
<feature type="domain" description="MBD" evidence="6">
    <location>
        <begin position="118"/>
        <end position="188"/>
    </location>
</feature>
<dbReference type="STRING" id="4081.A0A3Q7IVP5"/>
<reference evidence="7" key="1">
    <citation type="journal article" date="2012" name="Nature">
        <title>The tomato genome sequence provides insights into fleshy fruit evolution.</title>
        <authorList>
            <consortium name="Tomato Genome Consortium"/>
        </authorList>
    </citation>
    <scope>NUCLEOTIDE SEQUENCE [LARGE SCALE GENOMIC DNA]</scope>
    <source>
        <strain evidence="7">cv. Heinz 1706</strain>
    </source>
</reference>
<dbReference type="AlphaFoldDB" id="A0A3Q7IVP5"/>
<reference evidence="7" key="2">
    <citation type="submission" date="2019-01" db="UniProtKB">
        <authorList>
            <consortium name="EnsemblPlants"/>
        </authorList>
    </citation>
    <scope>IDENTIFICATION</scope>
    <source>
        <strain evidence="7">cv. Heinz 1706</strain>
    </source>
</reference>
<evidence type="ECO:0000256" key="5">
    <source>
        <dbReference type="ARBA" id="ARBA00023242"/>
    </source>
</evidence>
<keyword evidence="4" id="KW-0804">Transcription</keyword>